<evidence type="ECO:0000313" key="9">
    <source>
        <dbReference type="Proteomes" id="UP000075714"/>
    </source>
</evidence>
<dbReference type="PANTHER" id="PTHR10909:SF378">
    <property type="entry name" value="ACYL-COENZYME A OXIDASE"/>
    <property type="match status" value="1"/>
</dbReference>
<comment type="catalytic activity">
    <reaction evidence="1">
        <text>a 2,3-saturated acyl-CoA + O2 = a (2E)-enoyl-CoA + H2O2</text>
        <dbReference type="Rhea" id="RHEA:38959"/>
        <dbReference type="ChEBI" id="CHEBI:15379"/>
        <dbReference type="ChEBI" id="CHEBI:16240"/>
        <dbReference type="ChEBI" id="CHEBI:58856"/>
        <dbReference type="ChEBI" id="CHEBI:65111"/>
        <dbReference type="EC" id="1.3.3.6"/>
    </reaction>
</comment>
<dbReference type="Pfam" id="PF01756">
    <property type="entry name" value="ACOX"/>
    <property type="match status" value="1"/>
</dbReference>
<comment type="similarity">
    <text evidence="2">Belongs to the acyl-CoA oxidase family.</text>
</comment>
<dbReference type="Gene3D" id="2.40.110.10">
    <property type="entry name" value="Butyryl-CoA Dehydrogenase, subunit A, domain 2"/>
    <property type="match status" value="1"/>
</dbReference>
<feature type="domain" description="Acyl-CoA oxidase C-terminal" evidence="7">
    <location>
        <begin position="174"/>
        <end position="302"/>
    </location>
</feature>
<dbReference type="GO" id="GO:0033540">
    <property type="term" value="P:fatty acid beta-oxidation using acyl-CoA oxidase"/>
    <property type="evidence" value="ECO:0007669"/>
    <property type="project" value="TreeGrafter"/>
</dbReference>
<dbReference type="GO" id="GO:0005777">
    <property type="term" value="C:peroxisome"/>
    <property type="evidence" value="ECO:0007669"/>
    <property type="project" value="InterPro"/>
</dbReference>
<dbReference type="SUPFAM" id="SSF47203">
    <property type="entry name" value="Acyl-CoA dehydrogenase C-terminal domain-like"/>
    <property type="match status" value="1"/>
</dbReference>
<evidence type="ECO:0000256" key="6">
    <source>
        <dbReference type="ARBA" id="ARBA00023098"/>
    </source>
</evidence>
<dbReference type="GO" id="GO:0071949">
    <property type="term" value="F:FAD binding"/>
    <property type="evidence" value="ECO:0007669"/>
    <property type="project" value="InterPro"/>
</dbReference>
<keyword evidence="9" id="KW-1185">Reference proteome</keyword>
<keyword evidence="5" id="KW-0560">Oxidoreductase</keyword>
<dbReference type="PANTHER" id="PTHR10909">
    <property type="entry name" value="ELECTRON TRANSPORT OXIDOREDUCTASE"/>
    <property type="match status" value="1"/>
</dbReference>
<dbReference type="InterPro" id="IPR036250">
    <property type="entry name" value="AcylCo_DH-like_C"/>
</dbReference>
<dbReference type="STRING" id="33097.A0A150G971"/>
<dbReference type="SUPFAM" id="SSF56645">
    <property type="entry name" value="Acyl-CoA dehydrogenase NM domain-like"/>
    <property type="match status" value="1"/>
</dbReference>
<dbReference type="InterPro" id="IPR046373">
    <property type="entry name" value="Acyl-CoA_Oxase/DH_mid-dom_sf"/>
</dbReference>
<keyword evidence="4" id="KW-0276">Fatty acid metabolism</keyword>
<name>A0A150G971_GONPE</name>
<comment type="caution">
    <text evidence="8">The sequence shown here is derived from an EMBL/GenBank/DDBJ whole genome shotgun (WGS) entry which is preliminary data.</text>
</comment>
<dbReference type="GO" id="GO:0005504">
    <property type="term" value="F:fatty acid binding"/>
    <property type="evidence" value="ECO:0007669"/>
    <property type="project" value="TreeGrafter"/>
</dbReference>
<evidence type="ECO:0000256" key="4">
    <source>
        <dbReference type="ARBA" id="ARBA00022832"/>
    </source>
</evidence>
<evidence type="ECO:0000256" key="5">
    <source>
        <dbReference type="ARBA" id="ARBA00023002"/>
    </source>
</evidence>
<evidence type="ECO:0000256" key="1">
    <source>
        <dbReference type="ARBA" id="ARBA00001201"/>
    </source>
</evidence>
<keyword evidence="6" id="KW-0443">Lipid metabolism</keyword>
<protein>
    <recommendedName>
        <fullName evidence="3">acyl-CoA oxidase</fullName>
        <ecNumber evidence="3">1.3.3.6</ecNumber>
    </recommendedName>
</protein>
<dbReference type="InterPro" id="IPR012258">
    <property type="entry name" value="Acyl-CoA_oxidase"/>
</dbReference>
<dbReference type="Proteomes" id="UP000075714">
    <property type="component" value="Unassembled WGS sequence"/>
</dbReference>
<gene>
    <name evidence="8" type="ORF">GPECTOR_45g183</name>
</gene>
<reference evidence="9" key="1">
    <citation type="journal article" date="2016" name="Nat. Commun.">
        <title>The Gonium pectorale genome demonstrates co-option of cell cycle regulation during the evolution of multicellularity.</title>
        <authorList>
            <person name="Hanschen E.R."/>
            <person name="Marriage T.N."/>
            <person name="Ferris P.J."/>
            <person name="Hamaji T."/>
            <person name="Toyoda A."/>
            <person name="Fujiyama A."/>
            <person name="Neme R."/>
            <person name="Noguchi H."/>
            <person name="Minakuchi Y."/>
            <person name="Suzuki M."/>
            <person name="Kawai-Toyooka H."/>
            <person name="Smith D.R."/>
            <person name="Sparks H."/>
            <person name="Anderson J."/>
            <person name="Bakaric R."/>
            <person name="Luria V."/>
            <person name="Karger A."/>
            <person name="Kirschner M.W."/>
            <person name="Durand P.M."/>
            <person name="Michod R.E."/>
            <person name="Nozaki H."/>
            <person name="Olson B.J."/>
        </authorList>
    </citation>
    <scope>NUCLEOTIDE SEQUENCE [LARGE SCALE GENOMIC DNA]</scope>
    <source>
        <strain evidence="9">NIES-2863</strain>
    </source>
</reference>
<evidence type="ECO:0000256" key="3">
    <source>
        <dbReference type="ARBA" id="ARBA00012870"/>
    </source>
</evidence>
<evidence type="ECO:0000256" key="2">
    <source>
        <dbReference type="ARBA" id="ARBA00006288"/>
    </source>
</evidence>
<dbReference type="InterPro" id="IPR009100">
    <property type="entry name" value="AcylCoA_DH/oxidase_NM_dom_sf"/>
</dbReference>
<dbReference type="GO" id="GO:0055088">
    <property type="term" value="P:lipid homeostasis"/>
    <property type="evidence" value="ECO:0007669"/>
    <property type="project" value="TreeGrafter"/>
</dbReference>
<evidence type="ECO:0000259" key="7">
    <source>
        <dbReference type="Pfam" id="PF01756"/>
    </source>
</evidence>
<accession>A0A150G971</accession>
<dbReference type="Gene3D" id="1.20.140.10">
    <property type="entry name" value="Butyryl-CoA Dehydrogenase, subunit A, domain 3"/>
    <property type="match status" value="1"/>
</dbReference>
<dbReference type="OrthoDB" id="538336at2759"/>
<dbReference type="InterPro" id="IPR002655">
    <property type="entry name" value="Acyl-CoA_oxidase_C"/>
</dbReference>
<organism evidence="8 9">
    <name type="scientific">Gonium pectorale</name>
    <name type="common">Green alga</name>
    <dbReference type="NCBI Taxonomy" id="33097"/>
    <lineage>
        <taxon>Eukaryota</taxon>
        <taxon>Viridiplantae</taxon>
        <taxon>Chlorophyta</taxon>
        <taxon>core chlorophytes</taxon>
        <taxon>Chlorophyceae</taxon>
        <taxon>CS clade</taxon>
        <taxon>Chlamydomonadales</taxon>
        <taxon>Volvocaceae</taxon>
        <taxon>Gonium</taxon>
    </lineage>
</organism>
<dbReference type="FunFam" id="1.20.140.10:FF:000007">
    <property type="entry name" value="Acyl-coenzyme A oxidase"/>
    <property type="match status" value="1"/>
</dbReference>
<dbReference type="AlphaFoldDB" id="A0A150G971"/>
<evidence type="ECO:0000313" key="8">
    <source>
        <dbReference type="EMBL" id="KXZ46313.1"/>
    </source>
</evidence>
<sequence>MATPGGVGAHQGAMAPPQQLEMAPCAAATAPARARSAAKMLPRFDPGVMETYLDDMREMKARVHELFRQNPDLLPNVEEGLSKGASRRVAGSRGRGRVRVHAFVVPLRDEGGNTLPGVEIRDCGYKVGLNGIDNGAIRFTHVRVPRANLLDRFASVDKSGRYSSPLSSQARRTARMLFTLSLRLRKHGPRLGAFHAWNRCLSHVLDLANAYVESVIYKTFLRAVAGCVDPDCRRALRAMADLFALRLIEGDMMFRNDEYIAPSKAKAISRLVMQLCGELRGVALQLVDAFAIPDAILRAPIGLGGGGSGAAGPAPDIYREYLAAAGFEV</sequence>
<dbReference type="EMBL" id="LSYV01000046">
    <property type="protein sequence ID" value="KXZ46313.1"/>
    <property type="molecule type" value="Genomic_DNA"/>
</dbReference>
<dbReference type="EC" id="1.3.3.6" evidence="3"/>
<dbReference type="GO" id="GO:0003997">
    <property type="term" value="F:acyl-CoA oxidase activity"/>
    <property type="evidence" value="ECO:0007669"/>
    <property type="project" value="UniProtKB-EC"/>
</dbReference>
<proteinExistence type="inferred from homology"/>